<feature type="transmembrane region" description="Helical" evidence="1">
    <location>
        <begin position="7"/>
        <end position="29"/>
    </location>
</feature>
<accession>A0A196SP20</accession>
<sequence>MLWRYDVLQLFFCVVGTVLVAMLFLNPFLMVDDRQEVKSDVKEKEPIPSIPVFEEESELEITESIDFQQQNWSDTFDSLKHQYMSNYFIPLKQPPISRKEAGPQYSKAEFGRDKDGVTTLHLRNACLDTQTASIHLYCREGDCDSLRSECSRLPPSLHSAQWQFAFHAQPQPQTNRIDKRGCYLLQHTADSSLEVASFLSHFIHNHKRIPAIGQLILPHIDLAADPLLTLLLEGIKASFPAFAVFRVFAKSELEAIAPVVCYSSLIGVGQLQWISEGGSFLSAEESQWVRAAAYKHYATSRPERRLKSIRVLMAVPESIEIQGMDAIRTYFQRNGNWWYFEKELRSLGLEEELSIMMDTDVLIGVVGRDLYHMILLLPGSAVIAYSQPYVHDYSFQALAEVAGLQYYPVFNSSVPLLPACRDTMEATNCREALRKQSVFIHYGQLHNYMRIAAVHVQMKKYEVLVRDDS</sequence>
<dbReference type="OrthoDB" id="529273at2759"/>
<organism evidence="2 3">
    <name type="scientific">Blastocystis sp. subtype 1 (strain ATCC 50177 / NandII)</name>
    <dbReference type="NCBI Taxonomy" id="478820"/>
    <lineage>
        <taxon>Eukaryota</taxon>
        <taxon>Sar</taxon>
        <taxon>Stramenopiles</taxon>
        <taxon>Bigyra</taxon>
        <taxon>Opalozoa</taxon>
        <taxon>Opalinata</taxon>
        <taxon>Blastocystidae</taxon>
        <taxon>Blastocystis</taxon>
    </lineage>
</organism>
<gene>
    <name evidence="2" type="ORF">AV274_0713</name>
</gene>
<keyword evidence="1" id="KW-0812">Transmembrane</keyword>
<dbReference type="AlphaFoldDB" id="A0A196SP20"/>
<name>A0A196SP20_BLAHN</name>
<dbReference type="Proteomes" id="UP000078348">
    <property type="component" value="Unassembled WGS sequence"/>
</dbReference>
<keyword evidence="1" id="KW-0472">Membrane</keyword>
<comment type="caution">
    <text evidence="2">The sequence shown here is derived from an EMBL/GenBank/DDBJ whole genome shotgun (WGS) entry which is preliminary data.</text>
</comment>
<protein>
    <submittedName>
        <fullName evidence="2">Uncharacterized protein</fullName>
    </submittedName>
</protein>
<keyword evidence="3" id="KW-1185">Reference proteome</keyword>
<evidence type="ECO:0000313" key="3">
    <source>
        <dbReference type="Proteomes" id="UP000078348"/>
    </source>
</evidence>
<keyword evidence="1" id="KW-1133">Transmembrane helix</keyword>
<proteinExistence type="predicted"/>
<dbReference type="EMBL" id="LXWW01000025">
    <property type="protein sequence ID" value="OAO17574.1"/>
    <property type="molecule type" value="Genomic_DNA"/>
</dbReference>
<reference evidence="2 3" key="1">
    <citation type="submission" date="2016-05" db="EMBL/GenBank/DDBJ databases">
        <title>Nuclear genome of Blastocystis sp. subtype 1 NandII.</title>
        <authorList>
            <person name="Gentekaki E."/>
            <person name="Curtis B."/>
            <person name="Stairs C."/>
            <person name="Eme L."/>
            <person name="Herman E."/>
            <person name="Klimes V."/>
            <person name="Arias M.C."/>
            <person name="Elias M."/>
            <person name="Hilliou F."/>
            <person name="Klute M."/>
            <person name="Malik S.-B."/>
            <person name="Pightling A."/>
            <person name="Rachubinski R."/>
            <person name="Salas D."/>
            <person name="Schlacht A."/>
            <person name="Suga H."/>
            <person name="Archibald J."/>
            <person name="Ball S.G."/>
            <person name="Clark G."/>
            <person name="Dacks J."/>
            <person name="Van Der Giezen M."/>
            <person name="Tsaousis A."/>
            <person name="Roger A."/>
        </authorList>
    </citation>
    <scope>NUCLEOTIDE SEQUENCE [LARGE SCALE GENOMIC DNA]</scope>
    <source>
        <strain evidence="3">ATCC 50177 / NandII</strain>
    </source>
</reference>
<evidence type="ECO:0000313" key="2">
    <source>
        <dbReference type="EMBL" id="OAO17574.1"/>
    </source>
</evidence>
<evidence type="ECO:0000256" key="1">
    <source>
        <dbReference type="SAM" id="Phobius"/>
    </source>
</evidence>